<keyword evidence="1" id="KW-0732">Signal</keyword>
<dbReference type="InterPro" id="IPR001638">
    <property type="entry name" value="Solute-binding_3/MltF_N"/>
</dbReference>
<evidence type="ECO:0000256" key="1">
    <source>
        <dbReference type="ARBA" id="ARBA00022729"/>
    </source>
</evidence>
<keyword evidence="4" id="KW-1185">Reference proteome</keyword>
<protein>
    <recommendedName>
        <fullName evidence="2">Solute-binding protein family 3/N-terminal domain-containing protein</fullName>
    </recommendedName>
</protein>
<name>A0A346A3P3_9HYPH</name>
<evidence type="ECO:0000259" key="2">
    <source>
        <dbReference type="SMART" id="SM00062"/>
    </source>
</evidence>
<evidence type="ECO:0000313" key="4">
    <source>
        <dbReference type="Proteomes" id="UP000254889"/>
    </source>
</evidence>
<feature type="domain" description="Solute-binding protein family 3/N-terminal" evidence="2">
    <location>
        <begin position="14"/>
        <end position="236"/>
    </location>
</feature>
<dbReference type="EMBL" id="CP031417">
    <property type="protein sequence ID" value="AXK83790.1"/>
    <property type="molecule type" value="Genomic_DNA"/>
</dbReference>
<dbReference type="PANTHER" id="PTHR35936:SF17">
    <property type="entry name" value="ARGININE-BINDING EXTRACELLULAR PROTEIN ARTP"/>
    <property type="match status" value="1"/>
</dbReference>
<dbReference type="KEGG" id="ptaw:DW352_00585"/>
<evidence type="ECO:0000313" key="3">
    <source>
        <dbReference type="EMBL" id="AXK83790.1"/>
    </source>
</evidence>
<dbReference type="SMART" id="SM00062">
    <property type="entry name" value="PBPb"/>
    <property type="match status" value="1"/>
</dbReference>
<dbReference type="Gene3D" id="3.40.190.10">
    <property type="entry name" value="Periplasmic binding protein-like II"/>
    <property type="match status" value="2"/>
</dbReference>
<accession>A0A346A3P3</accession>
<reference evidence="3 4" key="1">
    <citation type="submission" date="2018-07" db="EMBL/GenBank/DDBJ databases">
        <authorList>
            <person name="Quirk P.G."/>
            <person name="Krulwich T.A."/>
        </authorList>
    </citation>
    <scope>NUCLEOTIDE SEQUENCE [LARGE SCALE GENOMIC DNA]</scope>
    <source>
        <strain evidence="3 4">CC-BB4</strain>
    </source>
</reference>
<dbReference type="OrthoDB" id="6955767at2"/>
<dbReference type="SUPFAM" id="SSF53850">
    <property type="entry name" value="Periplasmic binding protein-like II"/>
    <property type="match status" value="1"/>
</dbReference>
<sequence>MPDEARKELAPTGTLRAAINLGNGVLAQKDEKTGEPKGVTPELARALGKRLGVPVQLVVYEAAGKVFDGASKNEWDIAFVAIEPVRASVIEFTAPYVLIEGVYMVPTDSPIKSLADVDKAGNRIAVGLKSAYDLFLTRTIKNATIVRAATGGSRAMIDLFRAEKLEVVAGVRQPLADYAKDHADVRMIDEPFMQIEQAMGTPKGRLKGVAYLRTFIEEMKASGFVADALKRSGQNAAVAPAAK</sequence>
<dbReference type="CDD" id="cd13623">
    <property type="entry name" value="PBP2_AA_hypothetical"/>
    <property type="match status" value="1"/>
</dbReference>
<dbReference type="AlphaFoldDB" id="A0A346A3P3"/>
<proteinExistence type="predicted"/>
<dbReference type="PANTHER" id="PTHR35936">
    <property type="entry name" value="MEMBRANE-BOUND LYTIC MUREIN TRANSGLYCOSYLASE F"/>
    <property type="match status" value="1"/>
</dbReference>
<gene>
    <name evidence="3" type="ORF">DW352_00585</name>
</gene>
<organism evidence="3 4">
    <name type="scientific">Pseudolabrys taiwanensis</name>
    <dbReference type="NCBI Taxonomy" id="331696"/>
    <lineage>
        <taxon>Bacteria</taxon>
        <taxon>Pseudomonadati</taxon>
        <taxon>Pseudomonadota</taxon>
        <taxon>Alphaproteobacteria</taxon>
        <taxon>Hyphomicrobiales</taxon>
        <taxon>Xanthobacteraceae</taxon>
        <taxon>Pseudolabrys</taxon>
    </lineage>
</organism>
<dbReference type="Pfam" id="PF00497">
    <property type="entry name" value="SBP_bac_3"/>
    <property type="match status" value="1"/>
</dbReference>
<dbReference type="Proteomes" id="UP000254889">
    <property type="component" value="Chromosome"/>
</dbReference>